<dbReference type="RefSeq" id="WP_013865969.1">
    <property type="nucleotide sequence ID" value="NC_015635.1"/>
</dbReference>
<dbReference type="GO" id="GO:0003677">
    <property type="term" value="F:DNA binding"/>
    <property type="evidence" value="ECO:0007669"/>
    <property type="project" value="InterPro"/>
</dbReference>
<protein>
    <submittedName>
        <fullName evidence="2">Putative Xre family DNA binding protein</fullName>
    </submittedName>
</protein>
<feature type="domain" description="HTH cro/C1-type" evidence="1">
    <location>
        <begin position="33"/>
        <end position="87"/>
    </location>
</feature>
<reference evidence="2 3" key="1">
    <citation type="submission" date="2011-05" db="EMBL/GenBank/DDBJ databases">
        <title>Whole genome sequence of Microlunatus phosphovorus NM-1.</title>
        <authorList>
            <person name="Hosoyama A."/>
            <person name="Sasaki K."/>
            <person name="Harada T."/>
            <person name="Igarashi R."/>
            <person name="Kawakoshi A."/>
            <person name="Sasagawa M."/>
            <person name="Fukada J."/>
            <person name="Nakamura S."/>
            <person name="Katano Y."/>
            <person name="Hanada S."/>
            <person name="Kamagata Y."/>
            <person name="Nakamura N."/>
            <person name="Yamazaki S."/>
            <person name="Fujita N."/>
        </authorList>
    </citation>
    <scope>NUCLEOTIDE SEQUENCE [LARGE SCALE GENOMIC DNA]</scope>
    <source>
        <strain evidence="3">ATCC 700054 / DSM 10555 / JCM 9379 / NBRC 101784 / NCIMB 13414 / VKM Ac-1990 / NM-1</strain>
    </source>
</reference>
<dbReference type="EMBL" id="AP012204">
    <property type="protein sequence ID" value="BAK38155.1"/>
    <property type="molecule type" value="Genomic_DNA"/>
</dbReference>
<keyword evidence="3" id="KW-1185">Reference proteome</keyword>
<dbReference type="PROSITE" id="PS50943">
    <property type="entry name" value="HTH_CROC1"/>
    <property type="match status" value="1"/>
</dbReference>
<dbReference type="InterPro" id="IPR001387">
    <property type="entry name" value="Cro/C1-type_HTH"/>
</dbReference>
<evidence type="ECO:0000259" key="1">
    <source>
        <dbReference type="PROSITE" id="PS50943"/>
    </source>
</evidence>
<dbReference type="eggNOG" id="COG3620">
    <property type="taxonomic scope" value="Bacteria"/>
</dbReference>
<proteinExistence type="predicted"/>
<dbReference type="SUPFAM" id="SSF47413">
    <property type="entry name" value="lambda repressor-like DNA-binding domains"/>
    <property type="match status" value="1"/>
</dbReference>
<dbReference type="CDD" id="cd00093">
    <property type="entry name" value="HTH_XRE"/>
    <property type="match status" value="1"/>
</dbReference>
<name>F5XHE7_MICPN</name>
<dbReference type="OrthoDB" id="3256054at2"/>
<evidence type="ECO:0000313" key="2">
    <source>
        <dbReference type="EMBL" id="BAK38155.1"/>
    </source>
</evidence>
<gene>
    <name evidence="2" type="ordered locus">MLP_51410</name>
</gene>
<dbReference type="HOGENOM" id="CLU_1862888_0_0_11"/>
<dbReference type="InterPro" id="IPR010982">
    <property type="entry name" value="Lambda_DNA-bd_dom_sf"/>
</dbReference>
<organism evidence="2 3">
    <name type="scientific">Microlunatus phosphovorus (strain ATCC 700054 / DSM 10555 / JCM 9379 / NBRC 101784 / NCIMB 13414 / VKM Ac-1990 / NM-1)</name>
    <dbReference type="NCBI Taxonomy" id="1032480"/>
    <lineage>
        <taxon>Bacteria</taxon>
        <taxon>Bacillati</taxon>
        <taxon>Actinomycetota</taxon>
        <taxon>Actinomycetes</taxon>
        <taxon>Propionibacteriales</taxon>
        <taxon>Propionibacteriaceae</taxon>
        <taxon>Microlunatus</taxon>
    </lineage>
</organism>
<evidence type="ECO:0000313" key="3">
    <source>
        <dbReference type="Proteomes" id="UP000007947"/>
    </source>
</evidence>
<dbReference type="AlphaFoldDB" id="F5XHE7"/>
<dbReference type="KEGG" id="mph:MLP_51410"/>
<dbReference type="Proteomes" id="UP000007947">
    <property type="component" value="Chromosome"/>
</dbReference>
<dbReference type="STRING" id="1032480.MLP_51410"/>
<dbReference type="Pfam" id="PF01381">
    <property type="entry name" value="HTH_3"/>
    <property type="match status" value="1"/>
</dbReference>
<sequence length="137" mass="15346">MGGKQRFVYNPESPAQRRANALALADEKLHARLLAARKTAGLSQQDIANIMGVSQPTVAAFERYDNDPRLSTIRRYAHAVGVVIEHLVTRDDGNARCEWESHSLRSEVGIRVQSPPEVSRNWIDQPSELLARFERAA</sequence>
<dbReference type="Gene3D" id="1.10.260.40">
    <property type="entry name" value="lambda repressor-like DNA-binding domains"/>
    <property type="match status" value="1"/>
</dbReference>
<accession>F5XHE7</accession>
<dbReference type="SMART" id="SM00530">
    <property type="entry name" value="HTH_XRE"/>
    <property type="match status" value="1"/>
</dbReference>